<dbReference type="SUPFAM" id="SSF142906">
    <property type="entry name" value="YjbR-like"/>
    <property type="match status" value="1"/>
</dbReference>
<sequence>MNRDALLERVSAICLALPEATTKMSHGAHAFQVAGKKMFAYFTDEGHHNAPISITVKTSGRDEQAMLLEADPDLYYMPAYIGVSGWIGINLVRDEAPDWDHIEDRVRQSYRRAAPRKLADLA</sequence>
<reference evidence="2" key="1">
    <citation type="submission" date="2017-06" db="EMBL/GenBank/DDBJ databases">
        <authorList>
            <person name="Varghese N."/>
            <person name="Submissions S."/>
        </authorList>
    </citation>
    <scope>NUCLEOTIDE SEQUENCE [LARGE SCALE GENOMIC DNA]</scope>
    <source>
        <strain evidence="2">LNB2</strain>
    </source>
</reference>
<name>A0A239CT45_9SPHN</name>
<keyword evidence="2" id="KW-1185">Reference proteome</keyword>
<evidence type="ECO:0000313" key="1">
    <source>
        <dbReference type="EMBL" id="SNS22928.1"/>
    </source>
</evidence>
<dbReference type="RefSeq" id="WP_342746569.1">
    <property type="nucleotide sequence ID" value="NZ_FZOS01000003.1"/>
</dbReference>
<dbReference type="InterPro" id="IPR038056">
    <property type="entry name" value="YjbR-like_sf"/>
</dbReference>
<dbReference type="Proteomes" id="UP000198281">
    <property type="component" value="Unassembled WGS sequence"/>
</dbReference>
<dbReference type="Pfam" id="PF04237">
    <property type="entry name" value="YjbR"/>
    <property type="match status" value="1"/>
</dbReference>
<evidence type="ECO:0008006" key="3">
    <source>
        <dbReference type="Google" id="ProtNLM"/>
    </source>
</evidence>
<gene>
    <name evidence="1" type="ORF">SAMN06295912_10312</name>
</gene>
<dbReference type="Gene3D" id="3.90.1150.30">
    <property type="match status" value="1"/>
</dbReference>
<protein>
    <recommendedName>
        <fullName evidence="3">YjbR protein</fullName>
    </recommendedName>
</protein>
<dbReference type="EMBL" id="FZOS01000003">
    <property type="protein sequence ID" value="SNS22928.1"/>
    <property type="molecule type" value="Genomic_DNA"/>
</dbReference>
<evidence type="ECO:0000313" key="2">
    <source>
        <dbReference type="Proteomes" id="UP000198281"/>
    </source>
</evidence>
<organism evidence="1 2">
    <name type="scientific">Edaphosphingomonas laterariae</name>
    <dbReference type="NCBI Taxonomy" id="861865"/>
    <lineage>
        <taxon>Bacteria</taxon>
        <taxon>Pseudomonadati</taxon>
        <taxon>Pseudomonadota</taxon>
        <taxon>Alphaproteobacteria</taxon>
        <taxon>Sphingomonadales</taxon>
        <taxon>Rhizorhabdaceae</taxon>
        <taxon>Edaphosphingomonas</taxon>
    </lineage>
</organism>
<accession>A0A239CT45</accession>
<dbReference type="AlphaFoldDB" id="A0A239CT45"/>
<dbReference type="InterPro" id="IPR058532">
    <property type="entry name" value="YjbR/MT2646/Rv2570-like"/>
</dbReference>
<proteinExistence type="predicted"/>